<dbReference type="OrthoDB" id="2116120at2759"/>
<evidence type="ECO:0000313" key="2">
    <source>
        <dbReference type="EMBL" id="ORY39067.1"/>
    </source>
</evidence>
<dbReference type="Proteomes" id="UP000193642">
    <property type="component" value="Unassembled WGS sequence"/>
</dbReference>
<feature type="transmembrane region" description="Helical" evidence="1">
    <location>
        <begin position="54"/>
        <end position="77"/>
    </location>
</feature>
<accession>A0A1Y2BWP0</accession>
<proteinExistence type="predicted"/>
<feature type="transmembrane region" description="Helical" evidence="1">
    <location>
        <begin position="194"/>
        <end position="221"/>
    </location>
</feature>
<keyword evidence="3" id="KW-1185">Reference proteome</keyword>
<gene>
    <name evidence="2" type="ORF">BCR33DRAFT_788506</name>
</gene>
<keyword evidence="1" id="KW-0812">Transmembrane</keyword>
<comment type="caution">
    <text evidence="2">The sequence shown here is derived from an EMBL/GenBank/DDBJ whole genome shotgun (WGS) entry which is preliminary data.</text>
</comment>
<name>A0A1Y2BWP0_9FUNG</name>
<evidence type="ECO:0008006" key="4">
    <source>
        <dbReference type="Google" id="ProtNLM"/>
    </source>
</evidence>
<keyword evidence="1" id="KW-1133">Transmembrane helix</keyword>
<feature type="transmembrane region" description="Helical" evidence="1">
    <location>
        <begin position="233"/>
        <end position="254"/>
    </location>
</feature>
<feature type="transmembrane region" description="Helical" evidence="1">
    <location>
        <begin position="126"/>
        <end position="147"/>
    </location>
</feature>
<feature type="transmembrane region" description="Helical" evidence="1">
    <location>
        <begin position="97"/>
        <end position="119"/>
    </location>
</feature>
<dbReference type="AlphaFoldDB" id="A0A1Y2BWP0"/>
<protein>
    <recommendedName>
        <fullName evidence="4">TLC domain-containing protein</fullName>
    </recommendedName>
</protein>
<feature type="transmembrane region" description="Helical" evidence="1">
    <location>
        <begin position="159"/>
        <end position="182"/>
    </location>
</feature>
<reference evidence="2 3" key="1">
    <citation type="submission" date="2016-07" db="EMBL/GenBank/DDBJ databases">
        <title>Pervasive Adenine N6-methylation of Active Genes in Fungi.</title>
        <authorList>
            <consortium name="DOE Joint Genome Institute"/>
            <person name="Mondo S.J."/>
            <person name="Dannebaum R.O."/>
            <person name="Kuo R.C."/>
            <person name="Labutti K."/>
            <person name="Haridas S."/>
            <person name="Kuo A."/>
            <person name="Salamov A."/>
            <person name="Ahrendt S.R."/>
            <person name="Lipzen A."/>
            <person name="Sullivan W."/>
            <person name="Andreopoulos W.B."/>
            <person name="Clum A."/>
            <person name="Lindquist E."/>
            <person name="Daum C."/>
            <person name="Ramamoorthy G.K."/>
            <person name="Gryganskyi A."/>
            <person name="Culley D."/>
            <person name="Magnuson J.K."/>
            <person name="James T.Y."/>
            <person name="O'Malley M.A."/>
            <person name="Stajich J.E."/>
            <person name="Spatafora J.W."/>
            <person name="Visel A."/>
            <person name="Grigoriev I.V."/>
        </authorList>
    </citation>
    <scope>NUCLEOTIDE SEQUENCE [LARGE SCALE GENOMIC DNA]</scope>
    <source>
        <strain evidence="2 3">JEL800</strain>
    </source>
</reference>
<dbReference type="EMBL" id="MCGO01000041">
    <property type="protein sequence ID" value="ORY39067.1"/>
    <property type="molecule type" value="Genomic_DNA"/>
</dbReference>
<keyword evidence="1" id="KW-0472">Membrane</keyword>
<evidence type="ECO:0000313" key="3">
    <source>
        <dbReference type="Proteomes" id="UP000193642"/>
    </source>
</evidence>
<feature type="transmembrane region" description="Helical" evidence="1">
    <location>
        <begin position="18"/>
        <end position="42"/>
    </location>
</feature>
<evidence type="ECO:0000256" key="1">
    <source>
        <dbReference type="SAM" id="Phobius"/>
    </source>
</evidence>
<organism evidence="2 3">
    <name type="scientific">Rhizoclosmatium globosum</name>
    <dbReference type="NCBI Taxonomy" id="329046"/>
    <lineage>
        <taxon>Eukaryota</taxon>
        <taxon>Fungi</taxon>
        <taxon>Fungi incertae sedis</taxon>
        <taxon>Chytridiomycota</taxon>
        <taxon>Chytridiomycota incertae sedis</taxon>
        <taxon>Chytridiomycetes</taxon>
        <taxon>Chytridiales</taxon>
        <taxon>Chytriomycetaceae</taxon>
        <taxon>Rhizoclosmatium</taxon>
    </lineage>
</organism>
<sequence length="294" mass="33551">MSQEIQAVNIPDFMDVKLIFALIGVSFAPVLLLAQTIVVNILPHLASFKKPTKLVFHLFHAIPELLSFLLLWAFYIIPVLRNIVGNETFPAYDNPGFTFKVIIAVDYYYVMAYTVELLFNYSVMQTMLIIHHTTAIVITLTASYLILATTDNLLLTEYIMLSGTSAVLHASVDFIPHFYLILRQFKAPQTLTRFFGMVSIWPLTIFRLAVNIFFVVIVRYFVTTVFRELTPIFYGWTIFTSVMTAVLAVTQYWAHGVYVKIQKKDQRREGTTASQEYELDKVRASITSLGSTDV</sequence>